<feature type="compositionally biased region" description="Low complexity" evidence="1">
    <location>
        <begin position="294"/>
        <end position="303"/>
    </location>
</feature>
<dbReference type="GeneID" id="120322919"/>
<organism evidence="2 3">
    <name type="scientific">Pipra filicauda</name>
    <name type="common">Wire-tailed manakin</name>
    <dbReference type="NCBI Taxonomy" id="649802"/>
    <lineage>
        <taxon>Eukaryota</taxon>
        <taxon>Metazoa</taxon>
        <taxon>Chordata</taxon>
        <taxon>Craniata</taxon>
        <taxon>Vertebrata</taxon>
        <taxon>Euteleostomi</taxon>
        <taxon>Archelosauria</taxon>
        <taxon>Archosauria</taxon>
        <taxon>Dinosauria</taxon>
        <taxon>Saurischia</taxon>
        <taxon>Theropoda</taxon>
        <taxon>Coelurosauria</taxon>
        <taxon>Aves</taxon>
        <taxon>Neognathae</taxon>
        <taxon>Neoaves</taxon>
        <taxon>Telluraves</taxon>
        <taxon>Australaves</taxon>
        <taxon>Passeriformes</taxon>
        <taxon>Pipridae</taxon>
        <taxon>Pipra</taxon>
    </lineage>
</organism>
<dbReference type="AlphaFoldDB" id="A0A7R5KG71"/>
<dbReference type="RefSeq" id="XP_039235419.1">
    <property type="nucleotide sequence ID" value="XM_039379485.1"/>
</dbReference>
<dbReference type="InParanoid" id="A0A7R5KG71"/>
<accession>A0A7R5KG71</accession>
<protein>
    <submittedName>
        <fullName evidence="3">Translation initiation factor IF-2-like</fullName>
    </submittedName>
</protein>
<name>A0A7R5KG71_9PASS</name>
<evidence type="ECO:0000313" key="3">
    <source>
        <dbReference type="RefSeq" id="XP_039235419.1"/>
    </source>
</evidence>
<dbReference type="Proteomes" id="UP000504627">
    <property type="component" value="Unplaced"/>
</dbReference>
<gene>
    <name evidence="3" type="primary">LOC120322919</name>
</gene>
<feature type="region of interest" description="Disordered" evidence="1">
    <location>
        <begin position="1"/>
        <end position="39"/>
    </location>
</feature>
<evidence type="ECO:0000256" key="1">
    <source>
        <dbReference type="SAM" id="MobiDB-lite"/>
    </source>
</evidence>
<keyword evidence="2" id="KW-1185">Reference proteome</keyword>
<proteinExistence type="predicted"/>
<feature type="compositionally biased region" description="Low complexity" evidence="1">
    <location>
        <begin position="19"/>
        <end position="31"/>
    </location>
</feature>
<feature type="region of interest" description="Disordered" evidence="1">
    <location>
        <begin position="275"/>
        <end position="327"/>
    </location>
</feature>
<evidence type="ECO:0000313" key="2">
    <source>
        <dbReference type="Proteomes" id="UP000504627"/>
    </source>
</evidence>
<feature type="region of interest" description="Disordered" evidence="1">
    <location>
        <begin position="190"/>
        <end position="229"/>
    </location>
</feature>
<reference evidence="3" key="1">
    <citation type="submission" date="2025-08" db="UniProtKB">
        <authorList>
            <consortium name="RefSeq"/>
        </authorList>
    </citation>
    <scope>IDENTIFICATION</scope>
    <source>
        <tissue evidence="3">Muscle</tissue>
    </source>
</reference>
<sequence>MRMQPFPREGDTGAVGSLSHAACHSHPASSARQTRPAASVLSLSAAEGRLGALRSSCPTEPRVAPGHHAPLRGLQLPLLSSPHAPLPHGRGGGGGKGPERLKGKGSFLSFLFSANSNPPVPTTQIHAEQKHFQTLPAHTGTTFVSPEHPGGRSCGERAAPATSYLVVGGLPGGGVVVKEGGEASVFRQPAASHPLGAKPLREGASSPRKLLPLAGSLPPPPPLALPPRSGADSFALAAAGAVRAGQRGWKDGRMDGGAGTACLCVCERGRSRRHRGAGAGHVRALTPPPPPPGTGRATDPGTGSPAPGALAIPARPPVPARQRSPCARERGGACGTCGRTAAGKEQFSSRDKQVSVGCRKIRTLPPLYCSASYLTVFENGKNRHLNSVRIYIAANPTRSFRAKTLITGLLIERNCEVSTNLNVCFQQTG</sequence>